<evidence type="ECO:0000256" key="1">
    <source>
        <dbReference type="ARBA" id="ARBA00006484"/>
    </source>
</evidence>
<evidence type="ECO:0000256" key="17">
    <source>
        <dbReference type="ARBA" id="ARBA00048611"/>
    </source>
</evidence>
<comment type="catalytic activity">
    <reaction evidence="16">
        <text>lipoxin A4 + NAD(+) = 15-oxo-(5S,6R)-dihydroxy-(7E,9E,11Z,13E)-eicosatetraenoate + NADH + H(+)</text>
        <dbReference type="Rhea" id="RHEA:41572"/>
        <dbReference type="ChEBI" id="CHEBI:15378"/>
        <dbReference type="ChEBI" id="CHEBI:57540"/>
        <dbReference type="ChEBI" id="CHEBI:57945"/>
        <dbReference type="ChEBI" id="CHEBI:67026"/>
        <dbReference type="ChEBI" id="CHEBI:78311"/>
    </reaction>
    <physiologicalReaction direction="left-to-right" evidence="16">
        <dbReference type="Rhea" id="RHEA:41573"/>
    </physiologicalReaction>
</comment>
<evidence type="ECO:0000256" key="7">
    <source>
        <dbReference type="ARBA" id="ARBA00042026"/>
    </source>
</evidence>
<evidence type="ECO:0000256" key="9">
    <source>
        <dbReference type="ARBA" id="ARBA00047325"/>
    </source>
</evidence>
<dbReference type="EC" id="1.1.1.141" evidence="3"/>
<dbReference type="PANTHER" id="PTHR44229">
    <property type="entry name" value="15-HYDROXYPROSTAGLANDIN DEHYDROGENASE [NAD(+)]"/>
    <property type="match status" value="1"/>
</dbReference>
<evidence type="ECO:0000256" key="12">
    <source>
        <dbReference type="ARBA" id="ARBA00048140"/>
    </source>
</evidence>
<sequence length="190" mass="20172">MSQQGKVALVTGGAQGIGRAFVEHLLKEGAIVAICDLKKDVGEAAAEELSKKFGRNKVIFLECDVTNRAQLEGCFKTAVDKFSHLNIVINNAGVALETDPIWKKSIEINFTAVVDGTVLGFKYMGKDKGGAGGVVVNIASVTTLEAWPTIPVYSATKAAVNQYTRSVGSDLYYKSTGVKVIGINPGMTET</sequence>
<feature type="non-terminal residue" evidence="23">
    <location>
        <position position="190"/>
    </location>
</feature>
<evidence type="ECO:0000256" key="20">
    <source>
        <dbReference type="ARBA" id="ARBA00049151"/>
    </source>
</evidence>
<evidence type="ECO:0000256" key="14">
    <source>
        <dbReference type="ARBA" id="ARBA00048170"/>
    </source>
</evidence>
<keyword evidence="2" id="KW-0560">Oxidoreductase</keyword>
<evidence type="ECO:0000256" key="21">
    <source>
        <dbReference type="ARBA" id="ARBA00049188"/>
    </source>
</evidence>
<evidence type="ECO:0000256" key="13">
    <source>
        <dbReference type="ARBA" id="ARBA00048144"/>
    </source>
</evidence>
<evidence type="ECO:0000256" key="15">
    <source>
        <dbReference type="ARBA" id="ARBA00048393"/>
    </source>
</evidence>
<comment type="catalytic activity">
    <reaction evidence="15">
        <text>resolvin D2 + NAD(+) = 7-oxoresolvin D2 + NADH + H(+)</text>
        <dbReference type="Rhea" id="RHEA:53584"/>
        <dbReference type="ChEBI" id="CHEBI:15378"/>
        <dbReference type="ChEBI" id="CHEBI:57540"/>
        <dbReference type="ChEBI" id="CHEBI:57945"/>
        <dbReference type="ChEBI" id="CHEBI:133367"/>
        <dbReference type="ChEBI" id="CHEBI:137497"/>
    </reaction>
    <physiologicalReaction direction="left-to-right" evidence="15">
        <dbReference type="Rhea" id="RHEA:53585"/>
    </physiologicalReaction>
</comment>
<dbReference type="GO" id="GO:0005737">
    <property type="term" value="C:cytoplasm"/>
    <property type="evidence" value="ECO:0007669"/>
    <property type="project" value="TreeGrafter"/>
</dbReference>
<dbReference type="SUPFAM" id="SSF51735">
    <property type="entry name" value="NAD(P)-binding Rossmann-fold domains"/>
    <property type="match status" value="1"/>
</dbReference>
<reference evidence="23" key="1">
    <citation type="journal article" date="2013" name="PLoS ONE">
        <title>Gene expression in gut symbiotic organ of stinkbug affected by extracellular bacterial symbiont.</title>
        <authorList>
            <person name="Futahashi R."/>
            <person name="Tanaka K."/>
            <person name="Tanahashi M."/>
            <person name="Nikoh N."/>
            <person name="Kikuchi Y."/>
            <person name="Lee B.L."/>
            <person name="Fukatsu T."/>
        </authorList>
    </citation>
    <scope>NUCLEOTIDE SEQUENCE</scope>
    <source>
        <tissue evidence="23">Midgut</tissue>
    </source>
</reference>
<evidence type="ECO:0000256" key="6">
    <source>
        <dbReference type="ARBA" id="ARBA00041812"/>
    </source>
</evidence>
<evidence type="ECO:0000256" key="19">
    <source>
        <dbReference type="ARBA" id="ARBA00048921"/>
    </source>
</evidence>
<organism evidence="23">
    <name type="scientific">Riptortus pedestris</name>
    <name type="common">Bean bug</name>
    <dbReference type="NCBI Taxonomy" id="329032"/>
    <lineage>
        <taxon>Eukaryota</taxon>
        <taxon>Metazoa</taxon>
        <taxon>Ecdysozoa</taxon>
        <taxon>Arthropoda</taxon>
        <taxon>Hexapoda</taxon>
        <taxon>Insecta</taxon>
        <taxon>Pterygota</taxon>
        <taxon>Neoptera</taxon>
        <taxon>Paraneoptera</taxon>
        <taxon>Hemiptera</taxon>
        <taxon>Heteroptera</taxon>
        <taxon>Panheteroptera</taxon>
        <taxon>Pentatomomorpha</taxon>
        <taxon>Coreoidea</taxon>
        <taxon>Alydidae</taxon>
        <taxon>Riptortus</taxon>
    </lineage>
</organism>
<evidence type="ECO:0000256" key="8">
    <source>
        <dbReference type="ARBA" id="ARBA00045705"/>
    </source>
</evidence>
<dbReference type="PROSITE" id="PS00061">
    <property type="entry name" value="ADH_SHORT"/>
    <property type="match status" value="1"/>
</dbReference>
<comment type="catalytic activity">
    <reaction evidence="19">
        <text>resolvin D2 + NAD(+) = 16-oxoresolvin D2 + NADH + H(+)</text>
        <dbReference type="Rhea" id="RHEA:53588"/>
        <dbReference type="ChEBI" id="CHEBI:15378"/>
        <dbReference type="ChEBI" id="CHEBI:57540"/>
        <dbReference type="ChEBI" id="CHEBI:57945"/>
        <dbReference type="ChEBI" id="CHEBI:133367"/>
        <dbReference type="ChEBI" id="CHEBI:137498"/>
    </reaction>
    <physiologicalReaction direction="left-to-right" evidence="19">
        <dbReference type="Rhea" id="RHEA:53589"/>
    </physiologicalReaction>
</comment>
<comment type="catalytic activity">
    <reaction evidence="17">
        <text>prostaglandin A1 + NAD(+) = 15-oxo-prostaglandin A1 + NADH + H(+)</text>
        <dbReference type="Rhea" id="RHEA:41263"/>
        <dbReference type="ChEBI" id="CHEBI:15378"/>
        <dbReference type="ChEBI" id="CHEBI:57398"/>
        <dbReference type="ChEBI" id="CHEBI:57540"/>
        <dbReference type="ChEBI" id="CHEBI:57945"/>
        <dbReference type="ChEBI" id="CHEBI:85072"/>
    </reaction>
    <physiologicalReaction direction="left-to-right" evidence="17">
        <dbReference type="Rhea" id="RHEA:41264"/>
    </physiologicalReaction>
</comment>
<evidence type="ECO:0000256" key="5">
    <source>
        <dbReference type="ARBA" id="ARBA00040276"/>
    </source>
</evidence>
<comment type="catalytic activity">
    <reaction evidence="18">
        <text>prostaglandin E2 + NAD(+) = 15-oxoprostaglandin E2 + NADH + H(+)</text>
        <dbReference type="Rhea" id="RHEA:11876"/>
        <dbReference type="ChEBI" id="CHEBI:15378"/>
        <dbReference type="ChEBI" id="CHEBI:57400"/>
        <dbReference type="ChEBI" id="CHEBI:57540"/>
        <dbReference type="ChEBI" id="CHEBI:57945"/>
        <dbReference type="ChEBI" id="CHEBI:606564"/>
        <dbReference type="EC" id="1.1.1.141"/>
    </reaction>
    <physiologicalReaction direction="left-to-right" evidence="18">
        <dbReference type="Rhea" id="RHEA:11877"/>
    </physiologicalReaction>
</comment>
<dbReference type="InterPro" id="IPR020904">
    <property type="entry name" value="Sc_DH/Rdtase_CS"/>
</dbReference>
<dbReference type="GO" id="GO:0016404">
    <property type="term" value="F:15-hydroxyprostaglandin dehydrogenase (NAD+) activity"/>
    <property type="evidence" value="ECO:0007669"/>
    <property type="project" value="UniProtKB-EC"/>
</dbReference>
<evidence type="ECO:0000256" key="11">
    <source>
        <dbReference type="ARBA" id="ARBA00048008"/>
    </source>
</evidence>
<comment type="function">
    <text evidence="8">Catalyzes the NAD-dependent dehydrogenation (oxidation) of a broad array of hydroxylated polyunsaturated fatty acids (mainly eicosanoids and docosanoids, including prostaglandins, lipoxins and resolvins), yielding their corresponding keto (oxo) metabolites. Decreases the levels of the pro-proliferative prostaglandins such as prostaglandin E2 (whose activity is increased in cancer because of an increase in the expression of cyclooxygenase 2) and generates oxo-fatty acid products that can profoundly influence cell function by abrogating pro-inflammatory cytokine expression. Converts resolvins E1, D1 and D2 to their oxo products, which represents a mode of resolvin inactivation. Resolvin E1 plays important roles during the resolution phase of acute inflammation, while resolvins D1 and D2 have a unique role in obesity-induced adipose inflammation.</text>
</comment>
<evidence type="ECO:0000313" key="23">
    <source>
        <dbReference type="EMBL" id="BAN21501.1"/>
    </source>
</evidence>
<dbReference type="Gene3D" id="3.40.50.720">
    <property type="entry name" value="NAD(P)-binding Rossmann-like Domain"/>
    <property type="match status" value="1"/>
</dbReference>
<comment type="catalytic activity">
    <reaction evidence="9">
        <text>prostaglandin E1 + NAD(+) = 15-oxoprostaglandin E1 + NADH + H(+)</text>
        <dbReference type="Rhea" id="RHEA:16477"/>
        <dbReference type="ChEBI" id="CHEBI:15378"/>
        <dbReference type="ChEBI" id="CHEBI:57397"/>
        <dbReference type="ChEBI" id="CHEBI:57401"/>
        <dbReference type="ChEBI" id="CHEBI:57540"/>
        <dbReference type="ChEBI" id="CHEBI:57945"/>
    </reaction>
    <physiologicalReaction direction="left-to-right" evidence="9">
        <dbReference type="Rhea" id="RHEA:16478"/>
    </physiologicalReaction>
</comment>
<dbReference type="EMBL" id="AK418289">
    <property type="protein sequence ID" value="BAN21501.1"/>
    <property type="molecule type" value="mRNA"/>
</dbReference>
<accession>R4WRF2</accession>
<comment type="similarity">
    <text evidence="1 22">Belongs to the short-chain dehydrogenases/reductases (SDR) family.</text>
</comment>
<evidence type="ECO:0000256" key="2">
    <source>
        <dbReference type="ARBA" id="ARBA00023002"/>
    </source>
</evidence>
<name>R4WRF2_RIPPE</name>
<comment type="catalytic activity">
    <reaction evidence="13">
        <text>(11R)-hydroxy-(5Z,8Z,12E,14Z)-eicosatetraenoate + NAD(+) = 11-oxo-(5Z,8Z,12E,14Z)-eicosatetraenoate + NADH + H(+)</text>
        <dbReference type="Rhea" id="RHEA:48640"/>
        <dbReference type="ChEBI" id="CHEBI:15378"/>
        <dbReference type="ChEBI" id="CHEBI:57540"/>
        <dbReference type="ChEBI" id="CHEBI:57945"/>
        <dbReference type="ChEBI" id="CHEBI:78836"/>
        <dbReference type="ChEBI" id="CHEBI:90697"/>
    </reaction>
    <physiologicalReaction direction="left-to-right" evidence="13">
        <dbReference type="Rhea" id="RHEA:48641"/>
    </physiologicalReaction>
</comment>
<dbReference type="EC" id="1.1.1.232" evidence="4"/>
<dbReference type="GO" id="GO:0047034">
    <property type="term" value="F:15-hydroxyicosatetraenoate dehydrogenase activity"/>
    <property type="evidence" value="ECO:0007669"/>
    <property type="project" value="UniProtKB-EC"/>
</dbReference>
<dbReference type="AlphaFoldDB" id="R4WRF2"/>
<proteinExistence type="evidence at transcript level"/>
<dbReference type="InterPro" id="IPR002347">
    <property type="entry name" value="SDR_fam"/>
</dbReference>
<protein>
    <recommendedName>
        <fullName evidence="5">15-hydroxyprostaglandin dehydrogenase [NAD(+)]</fullName>
        <ecNumber evidence="3">1.1.1.141</ecNumber>
        <ecNumber evidence="4">1.1.1.232</ecNumber>
    </recommendedName>
    <alternativeName>
        <fullName evidence="7">Eicosanoid/docosanoid dehydrogenase [NAD(+)]</fullName>
    </alternativeName>
    <alternativeName>
        <fullName evidence="6">Prostaglandin dehydrogenase 1</fullName>
    </alternativeName>
</protein>
<evidence type="ECO:0000256" key="4">
    <source>
        <dbReference type="ARBA" id="ARBA00039060"/>
    </source>
</evidence>
<dbReference type="PRINTS" id="PR00081">
    <property type="entry name" value="GDHRDH"/>
</dbReference>
<comment type="catalytic activity">
    <reaction evidence="20">
        <text>(15S)-hydroxy-(5Z,8Z,11Z,13E)-eicosatetraenoate + NAD(+) = 15-oxo-(5Z,8Z,11Z,13E)-eicosatetraenoate + NADH + H(+)</text>
        <dbReference type="Rhea" id="RHEA:23260"/>
        <dbReference type="ChEBI" id="CHEBI:15378"/>
        <dbReference type="ChEBI" id="CHEBI:57409"/>
        <dbReference type="ChEBI" id="CHEBI:57410"/>
        <dbReference type="ChEBI" id="CHEBI:57540"/>
        <dbReference type="ChEBI" id="CHEBI:57945"/>
        <dbReference type="EC" id="1.1.1.232"/>
    </reaction>
    <physiologicalReaction direction="left-to-right" evidence="20">
        <dbReference type="Rhea" id="RHEA:23261"/>
    </physiologicalReaction>
</comment>
<dbReference type="InterPro" id="IPR036291">
    <property type="entry name" value="NAD(P)-bd_dom_sf"/>
</dbReference>
<dbReference type="PRINTS" id="PR00080">
    <property type="entry name" value="SDRFAMILY"/>
</dbReference>
<comment type="catalytic activity">
    <reaction evidence="10">
        <text>resolvin D1 + NAD(+) = 8-oxoresolvin D1 + NADH + H(+)</text>
        <dbReference type="Rhea" id="RHEA:50124"/>
        <dbReference type="ChEBI" id="CHEBI:15378"/>
        <dbReference type="ChEBI" id="CHEBI:57540"/>
        <dbReference type="ChEBI" id="CHEBI:57945"/>
        <dbReference type="ChEBI" id="CHEBI:132079"/>
        <dbReference type="ChEBI" id="CHEBI:132080"/>
    </reaction>
    <physiologicalReaction direction="left-to-right" evidence="10">
        <dbReference type="Rhea" id="RHEA:50125"/>
    </physiologicalReaction>
</comment>
<dbReference type="PANTHER" id="PTHR44229:SF4">
    <property type="entry name" value="15-HYDROXYPROSTAGLANDIN DEHYDROGENASE [NAD(+)]"/>
    <property type="match status" value="1"/>
</dbReference>
<evidence type="ECO:0000256" key="16">
    <source>
        <dbReference type="ARBA" id="ARBA00048535"/>
    </source>
</evidence>
<comment type="catalytic activity">
    <reaction evidence="12">
        <text>15-oxo-(5S,6R)-dihydroxy-(7E,9E,11Z)-eicosatrienoate + NADH + H(+) = (5S,6R,15S)-trihydroxy-(7E,9E,11Z)-eicosatrienoate + NAD(+)</text>
        <dbReference type="Rhea" id="RHEA:41596"/>
        <dbReference type="ChEBI" id="CHEBI:15378"/>
        <dbReference type="ChEBI" id="CHEBI:57540"/>
        <dbReference type="ChEBI" id="CHEBI:57945"/>
        <dbReference type="ChEBI" id="CHEBI:78325"/>
        <dbReference type="ChEBI" id="CHEBI:78329"/>
    </reaction>
    <physiologicalReaction direction="left-to-right" evidence="12">
        <dbReference type="Rhea" id="RHEA:41597"/>
    </physiologicalReaction>
</comment>
<evidence type="ECO:0000256" key="22">
    <source>
        <dbReference type="RuleBase" id="RU000363"/>
    </source>
</evidence>
<comment type="catalytic activity">
    <reaction evidence="14">
        <text>resolvin D1 + NAD(+) = 17-oxoresolvin D1 + NADH + H(+)</text>
        <dbReference type="Rhea" id="RHEA:50128"/>
        <dbReference type="ChEBI" id="CHEBI:15378"/>
        <dbReference type="ChEBI" id="CHEBI:57540"/>
        <dbReference type="ChEBI" id="CHEBI:57945"/>
        <dbReference type="ChEBI" id="CHEBI:132079"/>
        <dbReference type="ChEBI" id="CHEBI:132081"/>
    </reaction>
    <physiologicalReaction direction="left-to-right" evidence="14">
        <dbReference type="Rhea" id="RHEA:50129"/>
    </physiologicalReaction>
</comment>
<evidence type="ECO:0000256" key="18">
    <source>
        <dbReference type="ARBA" id="ARBA00048739"/>
    </source>
</evidence>
<dbReference type="Pfam" id="PF00106">
    <property type="entry name" value="adh_short"/>
    <property type="match status" value="1"/>
</dbReference>
<evidence type="ECO:0000256" key="3">
    <source>
        <dbReference type="ARBA" id="ARBA00038968"/>
    </source>
</evidence>
<comment type="catalytic activity">
    <reaction evidence="11">
        <text>14-hydroxy-(4Z,7Z,10Z,12E,16Z,19Z)-docosahexaenoate + NAD(+) = 14-oxo-(4Z,7Z,10Z,12E,16Z,19Z)-docosahexaenoate + NADH + H(+)</text>
        <dbReference type="Rhea" id="RHEA:48952"/>
        <dbReference type="ChEBI" id="CHEBI:15378"/>
        <dbReference type="ChEBI" id="CHEBI:57540"/>
        <dbReference type="ChEBI" id="CHEBI:57945"/>
        <dbReference type="ChEBI" id="CHEBI:90866"/>
        <dbReference type="ChEBI" id="CHEBI:90867"/>
    </reaction>
    <physiologicalReaction direction="left-to-right" evidence="11">
        <dbReference type="Rhea" id="RHEA:48953"/>
    </physiologicalReaction>
</comment>
<evidence type="ECO:0000256" key="10">
    <source>
        <dbReference type="ARBA" id="ARBA00047672"/>
    </source>
</evidence>
<comment type="catalytic activity">
    <reaction evidence="21">
        <text>resolvin E1 + NAD(+) = 18-oxo-resolvin E1 + NADH + H(+)</text>
        <dbReference type="Rhea" id="RHEA:49244"/>
        <dbReference type="ChEBI" id="CHEBI:15378"/>
        <dbReference type="ChEBI" id="CHEBI:57540"/>
        <dbReference type="ChEBI" id="CHEBI:57945"/>
        <dbReference type="ChEBI" id="CHEBI:91000"/>
        <dbReference type="ChEBI" id="CHEBI:91001"/>
    </reaction>
    <physiologicalReaction direction="left-to-right" evidence="21">
        <dbReference type="Rhea" id="RHEA:49245"/>
    </physiologicalReaction>
</comment>